<keyword evidence="2" id="KW-0812">Transmembrane</keyword>
<feature type="transmembrane region" description="Helical" evidence="2">
    <location>
        <begin position="167"/>
        <end position="192"/>
    </location>
</feature>
<feature type="transmembrane region" description="Helical" evidence="2">
    <location>
        <begin position="124"/>
        <end position="147"/>
    </location>
</feature>
<gene>
    <name evidence="3" type="ORF">TI39_contig485g00006</name>
</gene>
<accession>A0A0F4GJ95</accession>
<protein>
    <submittedName>
        <fullName evidence="3">Uncharacterized protein</fullName>
    </submittedName>
</protein>
<sequence>MATTHGCNHTLHALGIDSLRALIQRKADDRHAPEAPKKVLDGSAWTAMGRNTIHILPMSVLVALIAFNYSHYFIGPTFVEDPNDNGYFTAGIQLCAKLEELLCVASLTVILLHALRQQLLGEGVPIGLLGSGIWFTSLAAFCSPDFIGSFSWERPSWRNRGVSWGRVRFYLILVACGLIAATIGPASAVLMLPREQDLPAGGSSYLHYGPNDVYHPDVVTSKGLDICDSPNSTEMAICPSGGYNSLSQTLAAFEYHTYSKQVIGNNTRLDANKQARGAEGNRAWQSFLIQSSNNIIPHVINGLRSRYWSDSATVAIQPHTASVVLMDRLRDQWVNGAEERKGQYQWTYNIRTLGSAVSPFVRVKCTSPRNLFSDASSARFPALRQQAYNEDVTKWGSDQNVSIRGIDRNQSTQLRAQWLPLPIDVFGVADKGFNTTGLLIETPWVDNYRWATGCAVAAAWHNVTVRSERSAAYAAWSVVMSPFDYSDERANCDDSPQNSLTNIPVTLDPSWLRLLTPKLPPSGSAPSMSTLERLMAHGRVPTEVNDTTWFEHITAMVVADGLSRFGSQHVLNATDPDPRNWGAMQVPSYNRTGMLLSSKRGHDDHRNDTTADSATGWFAVFVWGYSYYPSKTSDKLALVPVTAYLLLTTLYILYTVFWISVRGRHGTSSAWDSVTELLVLCQNSPPPGPQSKLDNASAGISHLKTYKTVVKVRAIPSSDGEGPAKLHLVLDDCPGGAATAMRSHRSSLCPLSPEAAYPEVDTIALDDTTPMSSNKSSLTVENSSTPSSTLSLAAMPPTRPRNVVKASGNNGVRVRIDREYG</sequence>
<feature type="region of interest" description="Disordered" evidence="1">
    <location>
        <begin position="766"/>
        <end position="805"/>
    </location>
</feature>
<evidence type="ECO:0000256" key="2">
    <source>
        <dbReference type="SAM" id="Phobius"/>
    </source>
</evidence>
<dbReference type="EMBL" id="LAFY01000477">
    <property type="protein sequence ID" value="KJX97484.1"/>
    <property type="molecule type" value="Genomic_DNA"/>
</dbReference>
<dbReference type="STRING" id="1047168.A0A0F4GJ95"/>
<feature type="transmembrane region" description="Helical" evidence="2">
    <location>
        <begin position="636"/>
        <end position="659"/>
    </location>
</feature>
<dbReference type="OrthoDB" id="5342924at2759"/>
<reference evidence="3 4" key="1">
    <citation type="submission" date="2015-03" db="EMBL/GenBank/DDBJ databases">
        <title>RNA-seq based gene annotation and comparative genomics of four Zymoseptoria species reveal species-specific pathogenicity related genes and transposable element activity.</title>
        <authorList>
            <person name="Grandaubert J."/>
            <person name="Bhattacharyya A."/>
            <person name="Stukenbrock E.H."/>
        </authorList>
    </citation>
    <scope>NUCLEOTIDE SEQUENCE [LARGE SCALE GENOMIC DNA]</scope>
    <source>
        <strain evidence="3 4">Zb18110</strain>
    </source>
</reference>
<keyword evidence="2" id="KW-0472">Membrane</keyword>
<organism evidence="3 4">
    <name type="scientific">Zymoseptoria brevis</name>
    <dbReference type="NCBI Taxonomy" id="1047168"/>
    <lineage>
        <taxon>Eukaryota</taxon>
        <taxon>Fungi</taxon>
        <taxon>Dikarya</taxon>
        <taxon>Ascomycota</taxon>
        <taxon>Pezizomycotina</taxon>
        <taxon>Dothideomycetes</taxon>
        <taxon>Dothideomycetidae</taxon>
        <taxon>Mycosphaerellales</taxon>
        <taxon>Mycosphaerellaceae</taxon>
        <taxon>Zymoseptoria</taxon>
    </lineage>
</organism>
<keyword evidence="4" id="KW-1185">Reference proteome</keyword>
<evidence type="ECO:0000313" key="4">
    <source>
        <dbReference type="Proteomes" id="UP000033647"/>
    </source>
</evidence>
<comment type="caution">
    <text evidence="3">The sequence shown here is derived from an EMBL/GenBank/DDBJ whole genome shotgun (WGS) entry which is preliminary data.</text>
</comment>
<evidence type="ECO:0000313" key="3">
    <source>
        <dbReference type="EMBL" id="KJX97484.1"/>
    </source>
</evidence>
<proteinExistence type="predicted"/>
<name>A0A0F4GJ95_9PEZI</name>
<dbReference type="AlphaFoldDB" id="A0A0F4GJ95"/>
<evidence type="ECO:0000256" key="1">
    <source>
        <dbReference type="SAM" id="MobiDB-lite"/>
    </source>
</evidence>
<keyword evidence="2" id="KW-1133">Transmembrane helix</keyword>
<feature type="transmembrane region" description="Helical" evidence="2">
    <location>
        <begin position="55"/>
        <end position="74"/>
    </location>
</feature>
<feature type="compositionally biased region" description="Polar residues" evidence="1">
    <location>
        <begin position="769"/>
        <end position="782"/>
    </location>
</feature>
<dbReference type="Proteomes" id="UP000033647">
    <property type="component" value="Unassembled WGS sequence"/>
</dbReference>
<feature type="compositionally biased region" description="Low complexity" evidence="1">
    <location>
        <begin position="783"/>
        <end position="794"/>
    </location>
</feature>